<sequence length="186" mass="19627">MDATVFLWGQFLTLLLIAIALGMDAFSLGIGLGMVGLRLRKIVNISIMIGCFHVAMPLLGIAIGSYLSDIVGDIAIFIGGSILILLGVHMLWSVFFGENEGSIVKTSGLGLILFAFSVSLDALSVGFSLGLMTVNKWLAVSMFGIVGGMMSCAGLLLGRSVGDWMGEYSEIIGGVILLIFGLKFIL</sequence>
<protein>
    <recommendedName>
        <fullName evidence="8">Putative manganese efflux pump MntP</fullName>
    </recommendedName>
</protein>
<dbReference type="RefSeq" id="WP_031412894.1">
    <property type="nucleotide sequence ID" value="NZ_CP011074.1"/>
</dbReference>
<feature type="transmembrane region" description="Helical" evidence="8">
    <location>
        <begin position="42"/>
        <end position="68"/>
    </location>
</feature>
<feature type="transmembrane region" description="Helical" evidence="8">
    <location>
        <begin position="168"/>
        <end position="185"/>
    </location>
</feature>
<evidence type="ECO:0000256" key="8">
    <source>
        <dbReference type="HAMAP-Rule" id="MF_01521"/>
    </source>
</evidence>
<dbReference type="InterPro" id="IPR003810">
    <property type="entry name" value="Mntp/YtaF"/>
</dbReference>
<dbReference type="AlphaFoldDB" id="A0A0F7BZJ6"/>
<organism evidence="9">
    <name type="scientific">Brevibacillus laterosporus</name>
    <name type="common">Bacillus laterosporus</name>
    <dbReference type="NCBI Taxonomy" id="1465"/>
    <lineage>
        <taxon>Bacteria</taxon>
        <taxon>Bacillati</taxon>
        <taxon>Bacillota</taxon>
        <taxon>Bacilli</taxon>
        <taxon>Bacillales</taxon>
        <taxon>Paenibacillaceae</taxon>
        <taxon>Brevibacillus</taxon>
    </lineage>
</organism>
<evidence type="ECO:0000256" key="4">
    <source>
        <dbReference type="ARBA" id="ARBA00022989"/>
    </source>
</evidence>
<dbReference type="GO" id="GO:0005384">
    <property type="term" value="F:manganese ion transmembrane transporter activity"/>
    <property type="evidence" value="ECO:0007669"/>
    <property type="project" value="UniProtKB-UniRule"/>
</dbReference>
<dbReference type="InterPro" id="IPR022929">
    <property type="entry name" value="Put_MntP"/>
</dbReference>
<feature type="transmembrane region" description="Helical" evidence="8">
    <location>
        <begin position="137"/>
        <end position="156"/>
    </location>
</feature>
<dbReference type="EMBL" id="CP011074">
    <property type="protein sequence ID" value="AKF93908.1"/>
    <property type="molecule type" value="Genomic_DNA"/>
</dbReference>
<keyword evidence="3 8" id="KW-0812">Transmembrane</keyword>
<accession>A0A0F7BZJ6</accession>
<evidence type="ECO:0000256" key="1">
    <source>
        <dbReference type="ARBA" id="ARBA00022448"/>
    </source>
</evidence>
<comment type="subcellular location">
    <subcellularLocation>
        <location evidence="8">Cell membrane</location>
        <topology evidence="8">Multi-pass membrane protein</topology>
    </subcellularLocation>
</comment>
<feature type="transmembrane region" description="Helical" evidence="8">
    <location>
        <begin position="74"/>
        <end position="96"/>
    </location>
</feature>
<keyword evidence="4 8" id="KW-1133">Transmembrane helix</keyword>
<dbReference type="Pfam" id="PF02659">
    <property type="entry name" value="Mntp"/>
    <property type="match status" value="1"/>
</dbReference>
<evidence type="ECO:0000256" key="2">
    <source>
        <dbReference type="ARBA" id="ARBA00022475"/>
    </source>
</evidence>
<evidence type="ECO:0000256" key="5">
    <source>
        <dbReference type="ARBA" id="ARBA00023065"/>
    </source>
</evidence>
<evidence type="ECO:0000313" key="9">
    <source>
        <dbReference type="EMBL" id="AKF93908.1"/>
    </source>
</evidence>
<keyword evidence="5 8" id="KW-0406">Ion transport</keyword>
<keyword evidence="7 8" id="KW-0464">Manganese</keyword>
<dbReference type="GO" id="GO:0005886">
    <property type="term" value="C:plasma membrane"/>
    <property type="evidence" value="ECO:0007669"/>
    <property type="project" value="UniProtKB-SubCell"/>
</dbReference>
<gene>
    <name evidence="8" type="primary">mntP</name>
    <name evidence="9" type="ORF">EX87_09845</name>
</gene>
<evidence type="ECO:0000256" key="6">
    <source>
        <dbReference type="ARBA" id="ARBA00023136"/>
    </source>
</evidence>
<feature type="transmembrane region" description="Helical" evidence="8">
    <location>
        <begin position="6"/>
        <end position="30"/>
    </location>
</feature>
<reference evidence="9" key="1">
    <citation type="submission" date="2015-03" db="EMBL/GenBank/DDBJ databases">
        <title>MIGS Cultured Bacterial/Archaeal sample from Brevibacillus laterosporus.</title>
        <authorList>
            <person name="Zeng D."/>
            <person name="Zhu L."/>
            <person name="Dong G."/>
            <person name="Ye W."/>
            <person name="Ren D."/>
            <person name="Wu L."/>
            <person name="Xu J."/>
            <person name="Li G."/>
            <person name="Guo L."/>
        </authorList>
    </citation>
    <scope>NUCLEOTIDE SEQUENCE</scope>
    <source>
        <strain evidence="9">B9</strain>
    </source>
</reference>
<keyword evidence="2 8" id="KW-1003">Cell membrane</keyword>
<keyword evidence="6 8" id="KW-0472">Membrane</keyword>
<name>A0A0F7BZJ6_BRELA</name>
<dbReference type="HAMAP" id="MF_01521">
    <property type="entry name" value="MntP_pump"/>
    <property type="match status" value="1"/>
</dbReference>
<evidence type="ECO:0000256" key="3">
    <source>
        <dbReference type="ARBA" id="ARBA00022692"/>
    </source>
</evidence>
<dbReference type="PANTHER" id="PTHR35529">
    <property type="entry name" value="MANGANESE EFFLUX PUMP MNTP-RELATED"/>
    <property type="match status" value="1"/>
</dbReference>
<comment type="function">
    <text evidence="8">Probably functions as a manganese efflux pump.</text>
</comment>
<proteinExistence type="inferred from homology"/>
<evidence type="ECO:0000256" key="7">
    <source>
        <dbReference type="ARBA" id="ARBA00023211"/>
    </source>
</evidence>
<comment type="similarity">
    <text evidence="8">Belongs to the MntP (TC 9.B.29) family.</text>
</comment>
<feature type="transmembrane region" description="Helical" evidence="8">
    <location>
        <begin position="108"/>
        <end position="131"/>
    </location>
</feature>
<dbReference type="PANTHER" id="PTHR35529:SF1">
    <property type="entry name" value="MANGANESE EFFLUX PUMP MNTP-RELATED"/>
    <property type="match status" value="1"/>
</dbReference>
<keyword evidence="1 8" id="KW-0813">Transport</keyword>